<dbReference type="Pfam" id="PF07546">
    <property type="entry name" value="EMI"/>
    <property type="match status" value="1"/>
</dbReference>
<feature type="domain" description="C1q" evidence="10">
    <location>
        <begin position="1011"/>
        <end position="1154"/>
    </location>
</feature>
<comment type="subcellular location">
    <subcellularLocation>
        <location evidence="1">Secreted</location>
        <location evidence="1">Extracellular space</location>
        <location evidence="1">Extracellular matrix</location>
    </subcellularLocation>
</comment>
<dbReference type="OrthoDB" id="8963519at2759"/>
<comment type="caution">
    <text evidence="12">The sequence shown here is derived from an EMBL/GenBank/DDBJ whole genome shotgun (WGS) entry which is preliminary data.</text>
</comment>
<evidence type="ECO:0000256" key="3">
    <source>
        <dbReference type="ARBA" id="ARBA00022530"/>
    </source>
</evidence>
<dbReference type="Proteomes" id="UP000829720">
    <property type="component" value="Unassembled WGS sequence"/>
</dbReference>
<evidence type="ECO:0000259" key="10">
    <source>
        <dbReference type="PROSITE" id="PS50871"/>
    </source>
</evidence>
<dbReference type="SUPFAM" id="SSF49842">
    <property type="entry name" value="TNF-like"/>
    <property type="match status" value="1"/>
</dbReference>
<evidence type="ECO:0000256" key="8">
    <source>
        <dbReference type="SAM" id="MobiDB-lite"/>
    </source>
</evidence>
<evidence type="ECO:0000256" key="1">
    <source>
        <dbReference type="ARBA" id="ARBA00004498"/>
    </source>
</evidence>
<feature type="compositionally biased region" description="Basic and acidic residues" evidence="8">
    <location>
        <begin position="869"/>
        <end position="888"/>
    </location>
</feature>
<keyword evidence="5 7" id="KW-0175">Coiled coil</keyword>
<feature type="compositionally biased region" description="Basic and acidic residues" evidence="8">
    <location>
        <begin position="330"/>
        <end position="359"/>
    </location>
</feature>
<keyword evidence="2" id="KW-0964">Secreted</keyword>
<evidence type="ECO:0000313" key="13">
    <source>
        <dbReference type="Proteomes" id="UP000829720"/>
    </source>
</evidence>
<dbReference type="SMART" id="SM00110">
    <property type="entry name" value="C1Q"/>
    <property type="match status" value="1"/>
</dbReference>
<keyword evidence="13" id="KW-1185">Reference proteome</keyword>
<feature type="region of interest" description="Disordered" evidence="8">
    <location>
        <begin position="71"/>
        <end position="177"/>
    </location>
</feature>
<evidence type="ECO:0000256" key="7">
    <source>
        <dbReference type="SAM" id="Coils"/>
    </source>
</evidence>
<dbReference type="InterPro" id="IPR011489">
    <property type="entry name" value="EMI_domain"/>
</dbReference>
<proteinExistence type="predicted"/>
<feature type="chain" id="PRO_5035758287" description="Multimerin-2" evidence="9">
    <location>
        <begin position="23"/>
        <end position="1154"/>
    </location>
</feature>
<feature type="region of interest" description="Disordered" evidence="8">
    <location>
        <begin position="329"/>
        <end position="389"/>
    </location>
</feature>
<dbReference type="Gene3D" id="2.60.120.40">
    <property type="match status" value="1"/>
</dbReference>
<evidence type="ECO:0000256" key="2">
    <source>
        <dbReference type="ARBA" id="ARBA00022525"/>
    </source>
</evidence>
<dbReference type="EMBL" id="JAERUA010000010">
    <property type="protein sequence ID" value="KAI1894472.1"/>
    <property type="molecule type" value="Genomic_DNA"/>
</dbReference>
<evidence type="ECO:0008006" key="14">
    <source>
        <dbReference type="Google" id="ProtNLM"/>
    </source>
</evidence>
<evidence type="ECO:0000256" key="9">
    <source>
        <dbReference type="SAM" id="SignalP"/>
    </source>
</evidence>
<feature type="region of interest" description="Disordered" evidence="8">
    <location>
        <begin position="289"/>
        <end position="311"/>
    </location>
</feature>
<dbReference type="InterPro" id="IPR008983">
    <property type="entry name" value="Tumour_necrosis_fac-like_dom"/>
</dbReference>
<feature type="coiled-coil region" evidence="7">
    <location>
        <begin position="894"/>
        <end position="952"/>
    </location>
</feature>
<feature type="region of interest" description="Disordered" evidence="8">
    <location>
        <begin position="867"/>
        <end position="889"/>
    </location>
</feature>
<evidence type="ECO:0000259" key="11">
    <source>
        <dbReference type="PROSITE" id="PS51041"/>
    </source>
</evidence>
<dbReference type="Pfam" id="PF00386">
    <property type="entry name" value="C1q"/>
    <property type="match status" value="1"/>
</dbReference>
<evidence type="ECO:0000256" key="5">
    <source>
        <dbReference type="ARBA" id="ARBA00023054"/>
    </source>
</evidence>
<feature type="coiled-coil region" evidence="7">
    <location>
        <begin position="571"/>
        <end position="648"/>
    </location>
</feature>
<accession>A0A8T3DE64</accession>
<keyword evidence="6" id="KW-1015">Disulfide bond</keyword>
<feature type="coiled-coil region" evidence="7">
    <location>
        <begin position="675"/>
        <end position="734"/>
    </location>
</feature>
<gene>
    <name evidence="12" type="ORF">AGOR_G00116160</name>
</gene>
<dbReference type="PROSITE" id="PS50871">
    <property type="entry name" value="C1Q"/>
    <property type="match status" value="1"/>
</dbReference>
<organism evidence="12 13">
    <name type="scientific">Albula goreensis</name>
    <dbReference type="NCBI Taxonomy" id="1534307"/>
    <lineage>
        <taxon>Eukaryota</taxon>
        <taxon>Metazoa</taxon>
        <taxon>Chordata</taxon>
        <taxon>Craniata</taxon>
        <taxon>Vertebrata</taxon>
        <taxon>Euteleostomi</taxon>
        <taxon>Actinopterygii</taxon>
        <taxon>Neopterygii</taxon>
        <taxon>Teleostei</taxon>
        <taxon>Albuliformes</taxon>
        <taxon>Albulidae</taxon>
        <taxon>Albula</taxon>
    </lineage>
</organism>
<feature type="coiled-coil region" evidence="7">
    <location>
        <begin position="415"/>
        <end position="487"/>
    </location>
</feature>
<feature type="region of interest" description="Disordered" evidence="8">
    <location>
        <begin position="256"/>
        <end position="276"/>
    </location>
</feature>
<evidence type="ECO:0000256" key="6">
    <source>
        <dbReference type="ARBA" id="ARBA00023157"/>
    </source>
</evidence>
<feature type="compositionally biased region" description="Basic and acidic residues" evidence="8">
    <location>
        <begin position="126"/>
        <end position="140"/>
    </location>
</feature>
<reference evidence="12" key="1">
    <citation type="submission" date="2021-01" db="EMBL/GenBank/DDBJ databases">
        <authorList>
            <person name="Zahm M."/>
            <person name="Roques C."/>
            <person name="Cabau C."/>
            <person name="Klopp C."/>
            <person name="Donnadieu C."/>
            <person name="Jouanno E."/>
            <person name="Lampietro C."/>
            <person name="Louis A."/>
            <person name="Herpin A."/>
            <person name="Echchiki A."/>
            <person name="Berthelot C."/>
            <person name="Parey E."/>
            <person name="Roest-Crollius H."/>
            <person name="Braasch I."/>
            <person name="Postlethwait J."/>
            <person name="Bobe J."/>
            <person name="Montfort J."/>
            <person name="Bouchez O."/>
            <person name="Begum T."/>
            <person name="Mejri S."/>
            <person name="Adams A."/>
            <person name="Chen W.-J."/>
            <person name="Guiguen Y."/>
        </authorList>
    </citation>
    <scope>NUCLEOTIDE SEQUENCE</scope>
    <source>
        <tissue evidence="12">Blood</tissue>
    </source>
</reference>
<dbReference type="PROSITE" id="PS51041">
    <property type="entry name" value="EMI"/>
    <property type="match status" value="1"/>
</dbReference>
<feature type="domain" description="EMI" evidence="11">
    <location>
        <begin position="179"/>
        <end position="255"/>
    </location>
</feature>
<keyword evidence="3" id="KW-0272">Extracellular matrix</keyword>
<evidence type="ECO:0000256" key="4">
    <source>
        <dbReference type="ARBA" id="ARBA00022729"/>
    </source>
</evidence>
<dbReference type="InterPro" id="IPR001073">
    <property type="entry name" value="C1q_dom"/>
</dbReference>
<dbReference type="AlphaFoldDB" id="A0A8T3DE64"/>
<feature type="signal peptide" evidence="9">
    <location>
        <begin position="1"/>
        <end position="22"/>
    </location>
</feature>
<dbReference type="PANTHER" id="PTHR15427:SF40">
    <property type="entry name" value="MULTIMERIN-2 PRECURSOR"/>
    <property type="match status" value="1"/>
</dbReference>
<keyword evidence="4 9" id="KW-0732">Signal</keyword>
<dbReference type="PANTHER" id="PTHR15427">
    <property type="entry name" value="EMILIN ELASTIN MICROFIBRIL INTERFACE-LOCATED PROTEIN ELASTIN MICROFIBRIL INTERFACER"/>
    <property type="match status" value="1"/>
</dbReference>
<dbReference type="InterPro" id="IPR050392">
    <property type="entry name" value="Collagen/C1q_domain"/>
</dbReference>
<sequence length="1154" mass="128391">MAARTFFLMAGLVVAVHSDVRARDPEVEDEPRVAPGSSGWEHVIPGVFGAHHRSGTHGHRLDATGPVRHPLGHGTPLTGPMQHHPVAHGAHGTPLAGPEHHHLSAHGTPTGGSEHHPLGHGPHLVGPEHDPSVHGSHLTEPELSLGLGSPPDGPVYPPFGPPEAPPTGQTGTQQHPARTGNWCAFVHQRVVTVAVSCGTEKYTIKSQSPCPNGTPDCQLVMYKLSTRPVYRQQQKIFTALLWRCCPGHGGHNCEETISDPGNQTTGSALPGAPAARHTVDRLKLLAGDQNLEQNDFQPPSSPPYDPRIPNWEPVAVATSPISEIDLTDYDYEHGNDHDHDHDQDHDHAHDRDADQEHIHTRDHKQHQDQTGPTRVDMPPSASPFPDTSHLLPVPNIMEFLMAQLRPIFDGFNQTLERLSQEVGILSEDLARLKQGNEGRGSAEVITVEERDFEAKLEESFDQIDQVKKELEQQRMDLEERLHSQQAMLHYNLTNFKTDTDMKIKRSQKMIQINLHSINTSLTEVKLGQEQLEEEVQRGTGGPSRGELAESPAFWDAIAKLDNKVVNNTVKVNALLEDLELASENIRDLQRGFRGLEDRIDQAGRNTQILFMETGLEVEAAKVEVENRVKELAENLTQQDLQLREMDTDMDYLFRHFYTNNSNSKNCDCKAMAAGLARLEQEVANVTQLANENQQALEDTTEDQDRWEVGWGTSVEDLKQGLQQVKESLAFEQDKSRLLHVNMSLLLASQLTNKQEIHSLQENDNKKTAEIRKLTSSFSSLLKDAIRHTEVLEILLGEEVLEFKDRPSQEQGEYAIPLLRQRIQHTLVQVKHQNLSLTSLWKSTQQAANPAMDDEALVLTELGSRGLKRRSGDHQKDGLPDSPMGDRPDYSVSDFWSLGKEVEDLEAKVSRMEEQRCISCCNCTRDTAPSGPVEELQEELALLRRGLEDHLKMFKNVFSNMDGLAGSDGTLDLDKLWALMKKKEARKQRRQQKDKKVELREIHGGKKANLRSKRDASLETAVLTQITDAPLMFLAGTSDGANKTGTVIFETVSLNHGQGYSHETGTFRVPTAGVYLFVLTADFGPGPSLAYLKRGDMTAATLHQNLRKPSGPMTRVCVLELEQGEQLRFELAEGTLLYGTPADNTFAGLLLFRNT</sequence>
<evidence type="ECO:0000313" key="12">
    <source>
        <dbReference type="EMBL" id="KAI1894472.1"/>
    </source>
</evidence>
<feature type="compositionally biased region" description="Pro residues" evidence="8">
    <location>
        <begin position="151"/>
        <end position="165"/>
    </location>
</feature>
<protein>
    <recommendedName>
        <fullName evidence="14">Multimerin-2</fullName>
    </recommendedName>
</protein>
<name>A0A8T3DE64_9TELE</name>